<comment type="similarity">
    <text evidence="3 8">Belongs to the CTL (choline transporter-like) family.</text>
</comment>
<evidence type="ECO:0000256" key="2">
    <source>
        <dbReference type="ARBA" id="ARBA00004651"/>
    </source>
</evidence>
<evidence type="ECO:0000256" key="7">
    <source>
        <dbReference type="ARBA" id="ARBA00023136"/>
    </source>
</evidence>
<evidence type="ECO:0000256" key="4">
    <source>
        <dbReference type="ARBA" id="ARBA00015388"/>
    </source>
</evidence>
<evidence type="ECO:0000256" key="8">
    <source>
        <dbReference type="RuleBase" id="RU368066"/>
    </source>
</evidence>
<sequence length="514" mass="57882">MPPDAEKQFVPYTGKPATSEQFDEAFKIEKPRYNDKIFLVFFLLVFMAFFVVTGIVLNAARETWSYQGGLIYHSLNTFSLNSNTAILFGFVIVIAVVLSFLINLFARVHAKAFITSGLILNIILGLATGIYYLVMHYWSAGIVFMVFTVISALCYWRCRSRISFSAIVLEIAIDVMRRYKSTLIVSFCGIVISGAFSALFLMVVVGCYIKYSPAANNPGCNEPGGTCSKGSLIGILVFVFFAGYYITEVMKNVIHVTIAGIYGTWYYLAGSDQGEPKWPALGSFKRAMTYCFGSICFGSLIVSIIQFIRGLVQALRTSSFENGDICAGCGFLILDLILGFLNWLVEYFNHYAYVFVALYGKPYIQSAKSTFNLIRHKGMDALINDCFVNTALQLYALFVAYVAVLFSWFFLKYTNPEYNRDGAFNAPVMTFSFVIAAQVTRISLAVIESGVSTFFVALANDPEVFQMTNRDRFDEIFRNYPQVVQKLLNPDDIVQQQQQYQPQQQYLPQQSPHY</sequence>
<dbReference type="Proteomes" id="UP000268321">
    <property type="component" value="Unassembled WGS sequence"/>
</dbReference>
<dbReference type="GO" id="GO:0022857">
    <property type="term" value="F:transmembrane transporter activity"/>
    <property type="evidence" value="ECO:0007669"/>
    <property type="project" value="UniProtKB-UniRule"/>
</dbReference>
<feature type="transmembrane region" description="Helical" evidence="8">
    <location>
        <begin position="231"/>
        <end position="246"/>
    </location>
</feature>
<dbReference type="InterPro" id="IPR007603">
    <property type="entry name" value="Choline_transptr-like"/>
</dbReference>
<name>A0A4P9Z9R7_9ASCO</name>
<comment type="function">
    <text evidence="1 8">Probably involved in transport through the plasma membrane.</text>
</comment>
<comment type="subcellular location">
    <subcellularLocation>
        <location evidence="2 8">Cell membrane</location>
        <topology evidence="2 8">Multi-pass membrane protein</topology>
    </subcellularLocation>
</comment>
<feature type="transmembrane region" description="Helical" evidence="8">
    <location>
        <begin position="137"/>
        <end position="156"/>
    </location>
</feature>
<feature type="transmembrane region" description="Helical" evidence="8">
    <location>
        <begin position="183"/>
        <end position="211"/>
    </location>
</feature>
<reference evidence="10" key="1">
    <citation type="journal article" date="2018" name="Nat. Microbiol.">
        <title>Leveraging single-cell genomics to expand the fungal tree of life.</title>
        <authorList>
            <person name="Ahrendt S.R."/>
            <person name="Quandt C.A."/>
            <person name="Ciobanu D."/>
            <person name="Clum A."/>
            <person name="Salamov A."/>
            <person name="Andreopoulos B."/>
            <person name="Cheng J.F."/>
            <person name="Woyke T."/>
            <person name="Pelin A."/>
            <person name="Henrissat B."/>
            <person name="Reynolds N.K."/>
            <person name="Benny G.L."/>
            <person name="Smith M.E."/>
            <person name="James T.Y."/>
            <person name="Grigoriev I.V."/>
        </authorList>
    </citation>
    <scope>NUCLEOTIDE SEQUENCE [LARGE SCALE GENOMIC DNA]</scope>
    <source>
        <strain evidence="10">Baker2002</strain>
    </source>
</reference>
<feature type="transmembrane region" description="Helical" evidence="8">
    <location>
        <begin position="112"/>
        <end position="131"/>
    </location>
</feature>
<protein>
    <recommendedName>
        <fullName evidence="4 8">Protein PNS1</fullName>
    </recommendedName>
</protein>
<dbReference type="GO" id="GO:0005886">
    <property type="term" value="C:plasma membrane"/>
    <property type="evidence" value="ECO:0007669"/>
    <property type="project" value="UniProtKB-SubCell"/>
</dbReference>
<evidence type="ECO:0000256" key="1">
    <source>
        <dbReference type="ARBA" id="ARBA00002957"/>
    </source>
</evidence>
<dbReference type="EMBL" id="ML004484">
    <property type="protein sequence ID" value="RKP29524.1"/>
    <property type="molecule type" value="Genomic_DNA"/>
</dbReference>
<evidence type="ECO:0000256" key="5">
    <source>
        <dbReference type="ARBA" id="ARBA00022692"/>
    </source>
</evidence>
<proteinExistence type="inferred from homology"/>
<organism evidence="9 10">
    <name type="scientific">Metschnikowia bicuspidata</name>
    <dbReference type="NCBI Taxonomy" id="27322"/>
    <lineage>
        <taxon>Eukaryota</taxon>
        <taxon>Fungi</taxon>
        <taxon>Dikarya</taxon>
        <taxon>Ascomycota</taxon>
        <taxon>Saccharomycotina</taxon>
        <taxon>Pichiomycetes</taxon>
        <taxon>Metschnikowiaceae</taxon>
        <taxon>Metschnikowia</taxon>
    </lineage>
</organism>
<evidence type="ECO:0000313" key="9">
    <source>
        <dbReference type="EMBL" id="RKP29524.1"/>
    </source>
</evidence>
<dbReference type="OrthoDB" id="44736at2759"/>
<feature type="transmembrane region" description="Helical" evidence="8">
    <location>
        <begin position="290"/>
        <end position="312"/>
    </location>
</feature>
<dbReference type="PANTHER" id="PTHR12385">
    <property type="entry name" value="CHOLINE TRANSPORTER-LIKE (SLC FAMILY 44)"/>
    <property type="match status" value="1"/>
</dbReference>
<feature type="transmembrane region" description="Helical" evidence="8">
    <location>
        <begin position="85"/>
        <end position="105"/>
    </location>
</feature>
<accession>A0A4P9Z9R7</accession>
<dbReference type="PANTHER" id="PTHR12385:SF4">
    <property type="entry name" value="PROTEIN PNS1"/>
    <property type="match status" value="1"/>
</dbReference>
<dbReference type="AlphaFoldDB" id="A0A4P9Z9R7"/>
<feature type="transmembrane region" description="Helical" evidence="8">
    <location>
        <begin position="253"/>
        <end position="270"/>
    </location>
</feature>
<keyword evidence="5 8" id="KW-0812">Transmembrane</keyword>
<gene>
    <name evidence="9" type="ORF">METBISCDRAFT_18486</name>
</gene>
<feature type="transmembrane region" description="Helical" evidence="8">
    <location>
        <begin position="37"/>
        <end position="60"/>
    </location>
</feature>
<evidence type="ECO:0000256" key="6">
    <source>
        <dbReference type="ARBA" id="ARBA00022989"/>
    </source>
</evidence>
<evidence type="ECO:0000256" key="3">
    <source>
        <dbReference type="ARBA" id="ARBA00007168"/>
    </source>
</evidence>
<evidence type="ECO:0000313" key="10">
    <source>
        <dbReference type="Proteomes" id="UP000268321"/>
    </source>
</evidence>
<keyword evidence="6 8" id="KW-1133">Transmembrane helix</keyword>
<feature type="transmembrane region" description="Helical" evidence="8">
    <location>
        <begin position="392"/>
        <end position="411"/>
    </location>
</feature>
<keyword evidence="10" id="KW-1185">Reference proteome</keyword>
<feature type="transmembrane region" description="Helical" evidence="8">
    <location>
        <begin position="324"/>
        <end position="345"/>
    </location>
</feature>
<dbReference type="Pfam" id="PF04515">
    <property type="entry name" value="Choline_transpo"/>
    <property type="match status" value="1"/>
</dbReference>
<keyword evidence="7 8" id="KW-0472">Membrane</keyword>